<reference evidence="2" key="1">
    <citation type="submission" date="2018-01" db="EMBL/GenBank/DDBJ databases">
        <title>An insight into the sialome of Amazonian anophelines.</title>
        <authorList>
            <person name="Ribeiro J.M."/>
            <person name="Scarpassa V."/>
            <person name="Calvo E."/>
        </authorList>
    </citation>
    <scope>NUCLEOTIDE SEQUENCE</scope>
</reference>
<protein>
    <submittedName>
        <fullName evidence="2">Putative secreted protein</fullName>
    </submittedName>
</protein>
<sequence length="238" mass="24781">MWSVVVMAIGAWAHVPSRGSAESCLGRNRTVSRHLALDGARWAVAGVDRSSSCRYRRHVLRLGHDGVAVSLATSQTAVHDGDDGGCSVAAAAAAAATAVDAADTDDDDDGDGDGNDDDGGVVVGAAAAAGAATVGAVRLRHLILRCSIVSSDRPLPSSSYGYQARRPSCVHRSIVSGRRTFCGPGPPQIPLRYHRNPVRARDDGHRRHCRTCSSGVPAPRGSSWESVAASPSPYRPTP</sequence>
<accession>A0A2M4D626</accession>
<organism evidence="2">
    <name type="scientific">Anopheles darlingi</name>
    <name type="common">Mosquito</name>
    <dbReference type="NCBI Taxonomy" id="43151"/>
    <lineage>
        <taxon>Eukaryota</taxon>
        <taxon>Metazoa</taxon>
        <taxon>Ecdysozoa</taxon>
        <taxon>Arthropoda</taxon>
        <taxon>Hexapoda</taxon>
        <taxon>Insecta</taxon>
        <taxon>Pterygota</taxon>
        <taxon>Neoptera</taxon>
        <taxon>Endopterygota</taxon>
        <taxon>Diptera</taxon>
        <taxon>Nematocera</taxon>
        <taxon>Culicoidea</taxon>
        <taxon>Culicidae</taxon>
        <taxon>Anophelinae</taxon>
        <taxon>Anopheles</taxon>
    </lineage>
</organism>
<name>A0A2M4D626_ANODA</name>
<evidence type="ECO:0000313" key="2">
    <source>
        <dbReference type="EMBL" id="MBW73044.1"/>
    </source>
</evidence>
<evidence type="ECO:0000256" key="1">
    <source>
        <dbReference type="SAM" id="MobiDB-lite"/>
    </source>
</evidence>
<proteinExistence type="predicted"/>
<feature type="region of interest" description="Disordered" evidence="1">
    <location>
        <begin position="200"/>
        <end position="238"/>
    </location>
</feature>
<dbReference type="AlphaFoldDB" id="A0A2M4D626"/>
<dbReference type="EMBL" id="GGFL01008866">
    <property type="protein sequence ID" value="MBW73044.1"/>
    <property type="molecule type" value="Transcribed_RNA"/>
</dbReference>